<keyword evidence="3 9" id="KW-0132">Cell division</keyword>
<dbReference type="Pfam" id="PF00589">
    <property type="entry name" value="Phage_integrase"/>
    <property type="match status" value="1"/>
</dbReference>
<keyword evidence="6 9" id="KW-0238">DNA-binding</keyword>
<evidence type="ECO:0000256" key="7">
    <source>
        <dbReference type="ARBA" id="ARBA00023172"/>
    </source>
</evidence>
<feature type="active site" evidence="9">
    <location>
        <position position="149"/>
    </location>
</feature>
<feature type="active site" evidence="9">
    <location>
        <position position="248"/>
    </location>
</feature>
<dbReference type="PANTHER" id="PTHR30349">
    <property type="entry name" value="PHAGE INTEGRASE-RELATED"/>
    <property type="match status" value="1"/>
</dbReference>
<accession>A0A1F5A8N6</accession>
<evidence type="ECO:0000313" key="13">
    <source>
        <dbReference type="Proteomes" id="UP000177701"/>
    </source>
</evidence>
<dbReference type="GO" id="GO:0003677">
    <property type="term" value="F:DNA binding"/>
    <property type="evidence" value="ECO:0007669"/>
    <property type="project" value="UniProtKB-UniRule"/>
</dbReference>
<evidence type="ECO:0000313" key="12">
    <source>
        <dbReference type="EMBL" id="OGD14207.1"/>
    </source>
</evidence>
<dbReference type="NCBIfam" id="NF001399">
    <property type="entry name" value="PRK00283.1"/>
    <property type="match status" value="1"/>
</dbReference>
<evidence type="ECO:0000256" key="1">
    <source>
        <dbReference type="ARBA" id="ARBA00004496"/>
    </source>
</evidence>
<dbReference type="Gene3D" id="1.10.150.130">
    <property type="match status" value="1"/>
</dbReference>
<dbReference type="InterPro" id="IPR044068">
    <property type="entry name" value="CB"/>
</dbReference>
<dbReference type="AlphaFoldDB" id="A0A1F5A8N6"/>
<feature type="domain" description="Core-binding (CB)" evidence="11">
    <location>
        <begin position="1"/>
        <end position="88"/>
    </location>
</feature>
<evidence type="ECO:0000256" key="6">
    <source>
        <dbReference type="ARBA" id="ARBA00023125"/>
    </source>
</evidence>
<dbReference type="InterPro" id="IPR011010">
    <property type="entry name" value="DNA_brk_join_enz"/>
</dbReference>
<dbReference type="CDD" id="cd00798">
    <property type="entry name" value="INT_XerDC_C"/>
    <property type="match status" value="1"/>
</dbReference>
<dbReference type="GO" id="GO:0006313">
    <property type="term" value="P:DNA transposition"/>
    <property type="evidence" value="ECO:0007669"/>
    <property type="project" value="UniProtKB-UniRule"/>
</dbReference>
<proteinExistence type="inferred from homology"/>
<dbReference type="PROSITE" id="PS51900">
    <property type="entry name" value="CB"/>
    <property type="match status" value="1"/>
</dbReference>
<sequence>MKEHLNSYISFLKNEKNYSNNTIISYKNDLLQLLNYLEDRKILKKNNIQCIDRSIMRKYIVYLKKRDYSTRSICRKISTIRSFFKFISREGIVKINPTINLITPKIDKKLPCFLYLQEINKLIETPPGNTILGIRDRAILEILYGTGMRVGELVNLDVPDIDLYEKTVRVFGKGSKERILPLGNPSIRAIQEYITSRSLFIKNVPIIKIDLNAFLLNRFGGRLSARSIRRIIIKYMKIADLNKKVSPHVLRHSFATHLLGGGADLRSVQELLGHESLSTTQIYTHITKERLKIIYKKSHPRP</sequence>
<comment type="subunit">
    <text evidence="9">Forms a cyclic heterotetrameric complex composed of two molecules of XerC and two molecules of XerD.</text>
</comment>
<dbReference type="GO" id="GO:0005737">
    <property type="term" value="C:cytoplasm"/>
    <property type="evidence" value="ECO:0007669"/>
    <property type="project" value="UniProtKB-SubCell"/>
</dbReference>
<comment type="function">
    <text evidence="9">Site-specific tyrosine recombinase, which acts by catalyzing the cutting and rejoining of the recombining DNA molecules. The XerC-XerD complex is essential to convert dimers of the bacterial chromosome into monomers to permit their segregation at cell division. It also contributes to the segregational stability of plasmids.</text>
</comment>
<keyword evidence="5 9" id="KW-0229">DNA integration</keyword>
<keyword evidence="8 9" id="KW-0131">Cell cycle</keyword>
<evidence type="ECO:0000259" key="10">
    <source>
        <dbReference type="PROSITE" id="PS51898"/>
    </source>
</evidence>
<keyword evidence="4 9" id="KW-0159">Chromosome partition</keyword>
<organism evidence="12 13">
    <name type="scientific">Candidatus Sediminicultor quintus</name>
    <dbReference type="NCBI Taxonomy" id="1797291"/>
    <lineage>
        <taxon>Bacteria</taxon>
        <taxon>Pseudomonadati</taxon>
        <taxon>Atribacterota</taxon>
        <taxon>Candidatus Phoenicimicrobiia</taxon>
        <taxon>Candidatus Pheonicimicrobiales</taxon>
        <taxon>Candidatus Phoenicimicrobiaceae</taxon>
        <taxon>Candidatus Sediminicultor</taxon>
    </lineage>
</organism>
<evidence type="ECO:0000256" key="4">
    <source>
        <dbReference type="ARBA" id="ARBA00022829"/>
    </source>
</evidence>
<dbReference type="InterPro" id="IPR013762">
    <property type="entry name" value="Integrase-like_cat_sf"/>
</dbReference>
<evidence type="ECO:0000256" key="9">
    <source>
        <dbReference type="HAMAP-Rule" id="MF_01808"/>
    </source>
</evidence>
<comment type="caution">
    <text evidence="12">The sequence shown here is derived from an EMBL/GenBank/DDBJ whole genome shotgun (WGS) entry which is preliminary data.</text>
</comment>
<evidence type="ECO:0000256" key="2">
    <source>
        <dbReference type="ARBA" id="ARBA00022490"/>
    </source>
</evidence>
<keyword evidence="7 9" id="KW-0233">DNA recombination</keyword>
<evidence type="ECO:0000259" key="11">
    <source>
        <dbReference type="PROSITE" id="PS51900"/>
    </source>
</evidence>
<dbReference type="PANTHER" id="PTHR30349:SF77">
    <property type="entry name" value="TYROSINE RECOMBINASE XERC"/>
    <property type="match status" value="1"/>
</dbReference>
<dbReference type="InterPro" id="IPR023009">
    <property type="entry name" value="Tyrosine_recombinase_XerC/XerD"/>
</dbReference>
<dbReference type="Proteomes" id="UP000177701">
    <property type="component" value="Unassembled WGS sequence"/>
</dbReference>
<evidence type="ECO:0000256" key="8">
    <source>
        <dbReference type="ARBA" id="ARBA00023306"/>
    </source>
</evidence>
<feature type="active site" evidence="9">
    <location>
        <position position="251"/>
    </location>
</feature>
<dbReference type="PROSITE" id="PS51898">
    <property type="entry name" value="TYR_RECOMBINASE"/>
    <property type="match status" value="1"/>
</dbReference>
<dbReference type="InterPro" id="IPR010998">
    <property type="entry name" value="Integrase_recombinase_N"/>
</dbReference>
<dbReference type="InterPro" id="IPR050090">
    <property type="entry name" value="Tyrosine_recombinase_XerCD"/>
</dbReference>
<dbReference type="GO" id="GO:0009037">
    <property type="term" value="F:tyrosine-based site-specific recombinase activity"/>
    <property type="evidence" value="ECO:0007669"/>
    <property type="project" value="UniProtKB-UniRule"/>
</dbReference>
<evidence type="ECO:0000256" key="3">
    <source>
        <dbReference type="ARBA" id="ARBA00022618"/>
    </source>
</evidence>
<feature type="active site" evidence="9">
    <location>
        <position position="173"/>
    </location>
</feature>
<dbReference type="Pfam" id="PF02899">
    <property type="entry name" value="Phage_int_SAM_1"/>
    <property type="match status" value="1"/>
</dbReference>
<dbReference type="InterPro" id="IPR004107">
    <property type="entry name" value="Integrase_SAM-like_N"/>
</dbReference>
<dbReference type="STRING" id="1797291.A2V47_04650"/>
<feature type="domain" description="Tyr recombinase" evidence="10">
    <location>
        <begin position="109"/>
        <end position="296"/>
    </location>
</feature>
<dbReference type="SUPFAM" id="SSF56349">
    <property type="entry name" value="DNA breaking-rejoining enzymes"/>
    <property type="match status" value="1"/>
</dbReference>
<comment type="similarity">
    <text evidence="9">Belongs to the 'phage' integrase family. XerC subfamily.</text>
</comment>
<feature type="active site" evidence="9">
    <location>
        <position position="274"/>
    </location>
</feature>
<dbReference type="NCBIfam" id="NF040815">
    <property type="entry name" value="recomb_XerA_Arch"/>
    <property type="match status" value="1"/>
</dbReference>
<dbReference type="GO" id="GO:0051301">
    <property type="term" value="P:cell division"/>
    <property type="evidence" value="ECO:0007669"/>
    <property type="project" value="UniProtKB-KW"/>
</dbReference>
<keyword evidence="2 9" id="KW-0963">Cytoplasm</keyword>
<dbReference type="Gene3D" id="1.10.443.10">
    <property type="entry name" value="Intergrase catalytic core"/>
    <property type="match status" value="1"/>
</dbReference>
<evidence type="ECO:0000256" key="5">
    <source>
        <dbReference type="ARBA" id="ARBA00022908"/>
    </source>
</evidence>
<dbReference type="InterPro" id="IPR002104">
    <property type="entry name" value="Integrase_catalytic"/>
</dbReference>
<dbReference type="HAMAP" id="MF_01808">
    <property type="entry name" value="Recomb_XerC_XerD"/>
    <property type="match status" value="1"/>
</dbReference>
<reference evidence="12 13" key="1">
    <citation type="journal article" date="2016" name="Nat. Commun.">
        <title>Thousands of microbial genomes shed light on interconnected biogeochemical processes in an aquifer system.</title>
        <authorList>
            <person name="Anantharaman K."/>
            <person name="Brown C.T."/>
            <person name="Hug L.A."/>
            <person name="Sharon I."/>
            <person name="Castelle C.J."/>
            <person name="Probst A.J."/>
            <person name="Thomas B.C."/>
            <person name="Singh A."/>
            <person name="Wilkins M.J."/>
            <person name="Karaoz U."/>
            <person name="Brodie E.L."/>
            <person name="Williams K.H."/>
            <person name="Hubbard S.S."/>
            <person name="Banfield J.F."/>
        </authorList>
    </citation>
    <scope>NUCLEOTIDE SEQUENCE [LARGE SCALE GENOMIC DNA]</scope>
</reference>
<protein>
    <recommendedName>
        <fullName evidence="9">Tyrosine recombinase XerC</fullName>
    </recommendedName>
</protein>
<gene>
    <name evidence="9" type="primary">xerC</name>
    <name evidence="12" type="ORF">A2V47_04650</name>
</gene>
<name>A0A1F5A8N6_9BACT</name>
<feature type="active site" description="O-(3'-phospho-DNA)-tyrosine intermediate" evidence="9">
    <location>
        <position position="283"/>
    </location>
</feature>
<comment type="subcellular location">
    <subcellularLocation>
        <location evidence="1 9">Cytoplasm</location>
    </subcellularLocation>
</comment>
<dbReference type="GO" id="GO:0007059">
    <property type="term" value="P:chromosome segregation"/>
    <property type="evidence" value="ECO:0007669"/>
    <property type="project" value="UniProtKB-UniRule"/>
</dbReference>
<dbReference type="EMBL" id="MEYH01000090">
    <property type="protein sequence ID" value="OGD14207.1"/>
    <property type="molecule type" value="Genomic_DNA"/>
</dbReference>